<dbReference type="PANTHER" id="PTHR43649">
    <property type="entry name" value="ARABINOSE-BINDING PROTEIN-RELATED"/>
    <property type="match status" value="1"/>
</dbReference>
<keyword evidence="4" id="KW-1185">Reference proteome</keyword>
<feature type="chain" id="PRO_5044244460" evidence="2">
    <location>
        <begin position="33"/>
        <end position="519"/>
    </location>
</feature>
<proteinExistence type="predicted"/>
<feature type="signal peptide" evidence="2">
    <location>
        <begin position="1"/>
        <end position="32"/>
    </location>
</feature>
<dbReference type="Proteomes" id="UP000275368">
    <property type="component" value="Chromosome"/>
</dbReference>
<dbReference type="InterPro" id="IPR006059">
    <property type="entry name" value="SBP"/>
</dbReference>
<organism evidence="3 4">
    <name type="scientific">Paenibacillus baekrokdamisoli</name>
    <dbReference type="NCBI Taxonomy" id="1712516"/>
    <lineage>
        <taxon>Bacteria</taxon>
        <taxon>Bacillati</taxon>
        <taxon>Bacillota</taxon>
        <taxon>Bacilli</taxon>
        <taxon>Bacillales</taxon>
        <taxon>Paenibacillaceae</taxon>
        <taxon>Paenibacillus</taxon>
    </lineage>
</organism>
<dbReference type="PROSITE" id="PS51257">
    <property type="entry name" value="PROKAR_LIPOPROTEIN"/>
    <property type="match status" value="1"/>
</dbReference>
<dbReference type="PANTHER" id="PTHR43649:SF17">
    <property type="entry name" value="ABC TRANSPORTER SOLUTE BINDING PROTEIN-SUGAR TRANSPORT"/>
    <property type="match status" value="1"/>
</dbReference>
<dbReference type="OrthoDB" id="2498644at2"/>
<protein>
    <submittedName>
        <fullName evidence="3">Lipoprotein LipO</fullName>
    </submittedName>
</protein>
<evidence type="ECO:0000313" key="4">
    <source>
        <dbReference type="Proteomes" id="UP000275368"/>
    </source>
</evidence>
<evidence type="ECO:0000313" key="3">
    <source>
        <dbReference type="EMBL" id="BBH21773.1"/>
    </source>
</evidence>
<dbReference type="SUPFAM" id="SSF53850">
    <property type="entry name" value="Periplasmic binding protein-like II"/>
    <property type="match status" value="1"/>
</dbReference>
<evidence type="ECO:0000256" key="2">
    <source>
        <dbReference type="SAM" id="SignalP"/>
    </source>
</evidence>
<feature type="region of interest" description="Disordered" evidence="1">
    <location>
        <begin position="30"/>
        <end position="50"/>
    </location>
</feature>
<feature type="compositionally biased region" description="Low complexity" evidence="1">
    <location>
        <begin position="30"/>
        <end position="44"/>
    </location>
</feature>
<dbReference type="AlphaFoldDB" id="A0A3G9JA49"/>
<dbReference type="Pfam" id="PF13416">
    <property type="entry name" value="SBP_bac_8"/>
    <property type="match status" value="1"/>
</dbReference>
<evidence type="ECO:0000256" key="1">
    <source>
        <dbReference type="SAM" id="MobiDB-lite"/>
    </source>
</evidence>
<dbReference type="EMBL" id="AP019308">
    <property type="protein sequence ID" value="BBH21773.1"/>
    <property type="molecule type" value="Genomic_DNA"/>
</dbReference>
<keyword evidence="2" id="KW-0732">Signal</keyword>
<keyword evidence="3" id="KW-0449">Lipoprotein</keyword>
<reference evidence="3 4" key="1">
    <citation type="submission" date="2018-11" db="EMBL/GenBank/DDBJ databases">
        <title>Complete genome sequence of Paenibacillus baekrokdamisoli strain KCTC 33723.</title>
        <authorList>
            <person name="Kang S.W."/>
            <person name="Lee K.C."/>
            <person name="Kim K.K."/>
            <person name="Kim J.S."/>
            <person name="Kim D.S."/>
            <person name="Ko S.H."/>
            <person name="Yang S.H."/>
            <person name="Lee J.S."/>
        </authorList>
    </citation>
    <scope>NUCLEOTIDE SEQUENCE [LARGE SCALE GENOMIC DNA]</scope>
    <source>
        <strain evidence="3 4">KCTC 33723</strain>
    </source>
</reference>
<name>A0A3G9JA49_9BACL</name>
<dbReference type="KEGG" id="pbk:Back11_31180"/>
<sequence>MVKNYKKWIMAVLAGGLSVTSLVACSSNGTPAASSKTPASTPSAEVSTVTPESKSELKTLQVWQKDDYNTYPVANYLEQKTGYKVHYDMLPQDKPQDKLNILIASGEPYDAITTFGSTDFKALYSDYAKKGALIDLGPLIDQFGPNIKAVIDPEALEAAKVDGKLYAIPTKSIPNVNTSLYIRQDWLEKVNMKSPTTLDELTAVLKAFKEKDPGGNGDQNIPLTVKGEVAFIDNIVGAFGMPNFWNNVNGKMTPRVLDPAYTDYVNYVTDLFKQGLLDKEYAANKDATSKEKFTSGKAGMILLNWSDVPTISDALTKNIPTAKAGFISALKGKDGKAGLAAFRGFDRLTFIPKASKHPEDAIKWINAKLEKETFLNMTIGEENKHYTLKDGTYTPIQPIFSEERAAANNFLTGSDDTNYPIYWQARVRKDMRLFEAWEFMNKKEPANTKVEDPLGFAPYLPEFSKNFQQLYTLAGDYTMKLVFGAEQLSGLDAFIAKFKSSGGEASYKEVNDWYATAKK</sequence>
<accession>A0A3G9JA49</accession>
<dbReference type="Gene3D" id="3.40.190.10">
    <property type="entry name" value="Periplasmic binding protein-like II"/>
    <property type="match status" value="2"/>
</dbReference>
<dbReference type="InterPro" id="IPR050490">
    <property type="entry name" value="Bact_solute-bd_prot1"/>
</dbReference>
<dbReference type="RefSeq" id="WP_125658791.1">
    <property type="nucleotide sequence ID" value="NZ_AP019308.1"/>
</dbReference>
<dbReference type="CDD" id="cd13580">
    <property type="entry name" value="PBP2_AlgQ_like_1"/>
    <property type="match status" value="1"/>
</dbReference>
<gene>
    <name evidence="3" type="primary">lipO_3</name>
    <name evidence="3" type="ORF">Back11_31180</name>
</gene>